<feature type="chain" id="PRO_5005538270" description="Big-1 domain-containing protein" evidence="1">
    <location>
        <begin position="21"/>
        <end position="144"/>
    </location>
</feature>
<dbReference type="AlphaFoldDB" id="A0A0L0ETQ2"/>
<reference evidence="3" key="1">
    <citation type="submission" date="2015-07" db="EMBL/GenBank/DDBJ databases">
        <title>Draft genome sequence of a Pseudoalteromonas rubra strain, OCN096, isolated from Kaneohe Bay, Oahu, Hawaii.</title>
        <authorList>
            <person name="Beurmann S."/>
            <person name="Ushijima B."/>
            <person name="Belcaid M."/>
            <person name="Callahan S.M."/>
            <person name="Aeby G.S."/>
        </authorList>
    </citation>
    <scope>NUCLEOTIDE SEQUENCE [LARGE SCALE GENOMIC DNA]</scope>
    <source>
        <strain evidence="3">OCN096</strain>
    </source>
</reference>
<dbReference type="Proteomes" id="UP000036850">
    <property type="component" value="Unassembled WGS sequence"/>
</dbReference>
<dbReference type="OrthoDB" id="5522233at2"/>
<dbReference type="InterPro" id="IPR008964">
    <property type="entry name" value="Invasin/intimin_cell_adhesion"/>
</dbReference>
<gene>
    <name evidence="2" type="ORF">AC626_08575</name>
</gene>
<evidence type="ECO:0000313" key="3">
    <source>
        <dbReference type="Proteomes" id="UP000036850"/>
    </source>
</evidence>
<name>A0A0L0ETQ2_9GAMM</name>
<evidence type="ECO:0000256" key="1">
    <source>
        <dbReference type="SAM" id="SignalP"/>
    </source>
</evidence>
<evidence type="ECO:0008006" key="4">
    <source>
        <dbReference type="Google" id="ProtNLM"/>
    </source>
</evidence>
<feature type="signal peptide" evidence="1">
    <location>
        <begin position="1"/>
        <end position="20"/>
    </location>
</feature>
<proteinExistence type="predicted"/>
<accession>A0A0L0ETQ2</accession>
<dbReference type="InterPro" id="IPR013783">
    <property type="entry name" value="Ig-like_fold"/>
</dbReference>
<dbReference type="EMBL" id="LFZX01000049">
    <property type="protein sequence ID" value="KNC67781.1"/>
    <property type="molecule type" value="Genomic_DNA"/>
</dbReference>
<dbReference type="SUPFAM" id="SSF49373">
    <property type="entry name" value="Invasin/intimin cell-adhesion fragments"/>
    <property type="match status" value="1"/>
</dbReference>
<dbReference type="Gene3D" id="2.60.40.10">
    <property type="entry name" value="Immunoglobulins"/>
    <property type="match status" value="1"/>
</dbReference>
<comment type="caution">
    <text evidence="2">The sequence shown here is derived from an EMBL/GenBank/DDBJ whole genome shotgun (WGS) entry which is preliminary data.</text>
</comment>
<dbReference type="PATRIC" id="fig|43658.6.peg.3222"/>
<organism evidence="2 3">
    <name type="scientific">Pseudoalteromonas rubra</name>
    <dbReference type="NCBI Taxonomy" id="43658"/>
    <lineage>
        <taxon>Bacteria</taxon>
        <taxon>Pseudomonadati</taxon>
        <taxon>Pseudomonadota</taxon>
        <taxon>Gammaproteobacteria</taxon>
        <taxon>Alteromonadales</taxon>
        <taxon>Pseudoalteromonadaceae</taxon>
        <taxon>Pseudoalteromonas</taxon>
    </lineage>
</organism>
<protein>
    <recommendedName>
        <fullName evidence="4">Big-1 domain-containing protein</fullName>
    </recommendedName>
</protein>
<dbReference type="PROSITE" id="PS51257">
    <property type="entry name" value="PROKAR_LIPOPROTEIN"/>
    <property type="match status" value="1"/>
</dbReference>
<sequence>MSLMRWFSITLLSLLMIACGGGGSIEKDTSGGDGTNTDYELVLTTSSASGGSLSISNPITITAKLTNDGAPIANNLVNFTNDEFSDFASVSSQLTDSNGEAKVTIIANRAGGAGTISATADVGENTVTGSVPYAADGDGAFRLP</sequence>
<keyword evidence="1" id="KW-0732">Signal</keyword>
<evidence type="ECO:0000313" key="2">
    <source>
        <dbReference type="EMBL" id="KNC67781.1"/>
    </source>
</evidence>